<evidence type="ECO:0000259" key="6">
    <source>
        <dbReference type="Pfam" id="PF00931"/>
    </source>
</evidence>
<name>A0AAQ3K2E4_9LILI</name>
<evidence type="ECO:0000256" key="1">
    <source>
        <dbReference type="ARBA" id="ARBA00008894"/>
    </source>
</evidence>
<dbReference type="Pfam" id="PF18052">
    <property type="entry name" value="Rx_N"/>
    <property type="match status" value="1"/>
</dbReference>
<gene>
    <name evidence="8" type="ORF">Cni_G09310</name>
</gene>
<dbReference type="InterPro" id="IPR027417">
    <property type="entry name" value="P-loop_NTPase"/>
</dbReference>
<dbReference type="Gene3D" id="3.40.50.300">
    <property type="entry name" value="P-loop containing nucleotide triphosphate hydrolases"/>
    <property type="match status" value="1"/>
</dbReference>
<evidence type="ECO:0000256" key="5">
    <source>
        <dbReference type="ARBA" id="ARBA00022821"/>
    </source>
</evidence>
<dbReference type="Gene3D" id="1.20.5.4130">
    <property type="match status" value="1"/>
</dbReference>
<dbReference type="Proteomes" id="UP001327560">
    <property type="component" value="Chromosome 3"/>
</dbReference>
<dbReference type="InterPro" id="IPR041118">
    <property type="entry name" value="Rx_N"/>
</dbReference>
<dbReference type="GO" id="GO:0006952">
    <property type="term" value="P:defense response"/>
    <property type="evidence" value="ECO:0007669"/>
    <property type="project" value="UniProtKB-KW"/>
</dbReference>
<evidence type="ECO:0000313" key="9">
    <source>
        <dbReference type="Proteomes" id="UP001327560"/>
    </source>
</evidence>
<dbReference type="InterPro" id="IPR002182">
    <property type="entry name" value="NB-ARC"/>
</dbReference>
<keyword evidence="4" id="KW-0547">Nucleotide-binding</keyword>
<evidence type="ECO:0000256" key="4">
    <source>
        <dbReference type="ARBA" id="ARBA00022741"/>
    </source>
</evidence>
<feature type="domain" description="NB-ARC" evidence="6">
    <location>
        <begin position="179"/>
        <end position="253"/>
    </location>
</feature>
<dbReference type="PANTHER" id="PTHR19338:SF73">
    <property type="entry name" value="DISEASE RESISTANCE PROTEIN RGA2-LIKE"/>
    <property type="match status" value="1"/>
</dbReference>
<keyword evidence="2" id="KW-0433">Leucine-rich repeat</keyword>
<evidence type="ECO:0000259" key="7">
    <source>
        <dbReference type="Pfam" id="PF18052"/>
    </source>
</evidence>
<accession>A0AAQ3K2E4</accession>
<evidence type="ECO:0000256" key="3">
    <source>
        <dbReference type="ARBA" id="ARBA00022737"/>
    </source>
</evidence>
<protein>
    <submittedName>
        <fullName evidence="8">Disease resistance protein RGA1</fullName>
    </submittedName>
</protein>
<dbReference type="Pfam" id="PF00931">
    <property type="entry name" value="NB-ARC"/>
    <property type="match status" value="1"/>
</dbReference>
<keyword evidence="9" id="KW-1185">Reference proteome</keyword>
<sequence length="254" mass="28464">MVIAGWFASAVISKVIGELIQYGIDRCKSELGVDPGVLDKALPMIRAVTCAAESGMITQNNDPDLEQWLSQIVNIAGEAENVLDEIEYHALKKKVEKGNKHKVRKIPSSLTKFAKRVFCKDPAWERLKKVVKEISEVAAKADLFFKLVDNKQRQEQQRPSSTNNRETGPLLSIEVFGREEEKEDLIQKLLSSSRSDGKKFSILPIVGVGGVGKTTLAKLVYNDEKVTEEHFPLKMWICVSDCFDVTLLTKKMLD</sequence>
<dbReference type="AlphaFoldDB" id="A0AAQ3K2E4"/>
<proteinExistence type="inferred from homology"/>
<comment type="similarity">
    <text evidence="1">Belongs to the disease resistance NB-LRR family.</text>
</comment>
<evidence type="ECO:0000313" key="8">
    <source>
        <dbReference type="EMBL" id="WOL00597.1"/>
    </source>
</evidence>
<keyword evidence="5" id="KW-0611">Plant defense</keyword>
<dbReference type="EMBL" id="CP136892">
    <property type="protein sequence ID" value="WOL00597.1"/>
    <property type="molecule type" value="Genomic_DNA"/>
</dbReference>
<organism evidence="8 9">
    <name type="scientific">Canna indica</name>
    <name type="common">Indian-shot</name>
    <dbReference type="NCBI Taxonomy" id="4628"/>
    <lineage>
        <taxon>Eukaryota</taxon>
        <taxon>Viridiplantae</taxon>
        <taxon>Streptophyta</taxon>
        <taxon>Embryophyta</taxon>
        <taxon>Tracheophyta</taxon>
        <taxon>Spermatophyta</taxon>
        <taxon>Magnoliopsida</taxon>
        <taxon>Liliopsida</taxon>
        <taxon>Zingiberales</taxon>
        <taxon>Cannaceae</taxon>
        <taxon>Canna</taxon>
    </lineage>
</organism>
<dbReference type="PANTHER" id="PTHR19338">
    <property type="entry name" value="TRANSLOCASE OF INNER MITOCHONDRIAL MEMBRANE 13 HOMOLOG"/>
    <property type="match status" value="1"/>
</dbReference>
<dbReference type="SUPFAM" id="SSF52540">
    <property type="entry name" value="P-loop containing nucleoside triphosphate hydrolases"/>
    <property type="match status" value="1"/>
</dbReference>
<keyword evidence="3" id="KW-0677">Repeat</keyword>
<feature type="domain" description="Disease resistance N-terminal" evidence="7">
    <location>
        <begin position="38"/>
        <end position="100"/>
    </location>
</feature>
<evidence type="ECO:0000256" key="2">
    <source>
        <dbReference type="ARBA" id="ARBA00022614"/>
    </source>
</evidence>
<reference evidence="8 9" key="1">
    <citation type="submission" date="2023-10" db="EMBL/GenBank/DDBJ databases">
        <title>Chromosome-scale genome assembly provides insights into flower coloration mechanisms of Canna indica.</title>
        <authorList>
            <person name="Li C."/>
        </authorList>
    </citation>
    <scope>NUCLEOTIDE SEQUENCE [LARGE SCALE GENOMIC DNA]</scope>
    <source>
        <tissue evidence="8">Flower</tissue>
    </source>
</reference>
<dbReference type="GO" id="GO:0043531">
    <property type="term" value="F:ADP binding"/>
    <property type="evidence" value="ECO:0007669"/>
    <property type="project" value="InterPro"/>
</dbReference>